<protein>
    <recommendedName>
        <fullName evidence="4">Outer membrane protein beta-barrel domain-containing protein</fullName>
    </recommendedName>
</protein>
<evidence type="ECO:0000256" key="1">
    <source>
        <dbReference type="SAM" id="SignalP"/>
    </source>
</evidence>
<dbReference type="AlphaFoldDB" id="A0A366L0Q2"/>
<keyword evidence="3" id="KW-1185">Reference proteome</keyword>
<dbReference type="RefSeq" id="WP_113949295.1">
    <property type="nucleotide sequence ID" value="NZ_QNQU01000010.1"/>
</dbReference>
<evidence type="ECO:0008006" key="4">
    <source>
        <dbReference type="Google" id="ProtNLM"/>
    </source>
</evidence>
<evidence type="ECO:0000313" key="3">
    <source>
        <dbReference type="Proteomes" id="UP000252081"/>
    </source>
</evidence>
<organism evidence="2 3">
    <name type="scientific">Pedobacter miscanthi</name>
    <dbReference type="NCBI Taxonomy" id="2259170"/>
    <lineage>
        <taxon>Bacteria</taxon>
        <taxon>Pseudomonadati</taxon>
        <taxon>Bacteroidota</taxon>
        <taxon>Sphingobacteriia</taxon>
        <taxon>Sphingobacteriales</taxon>
        <taxon>Sphingobacteriaceae</taxon>
        <taxon>Pedobacter</taxon>
    </lineage>
</organism>
<accession>A0A366L0Q2</accession>
<feature type="signal peptide" evidence="1">
    <location>
        <begin position="1"/>
        <end position="26"/>
    </location>
</feature>
<gene>
    <name evidence="2" type="ORF">DRW42_13205</name>
</gene>
<evidence type="ECO:0000313" key="2">
    <source>
        <dbReference type="EMBL" id="RBQ06732.1"/>
    </source>
</evidence>
<dbReference type="EMBL" id="QNQU01000010">
    <property type="protein sequence ID" value="RBQ06732.1"/>
    <property type="molecule type" value="Genomic_DNA"/>
</dbReference>
<comment type="caution">
    <text evidence="2">The sequence shown here is derived from an EMBL/GenBank/DDBJ whole genome shotgun (WGS) entry which is preliminary data.</text>
</comment>
<reference evidence="2 3" key="1">
    <citation type="submission" date="2018-07" db="EMBL/GenBank/DDBJ databases">
        <title>A draft genome of a endophytic bacteria, a new species of Pedobacter.</title>
        <authorList>
            <person name="Zhang Z.D."/>
            <person name="Chen Z.J."/>
        </authorList>
    </citation>
    <scope>NUCLEOTIDE SEQUENCE [LARGE SCALE GENOMIC DNA]</scope>
    <source>
        <strain evidence="2 3">RS10</strain>
    </source>
</reference>
<name>A0A366L0Q2_9SPHI</name>
<dbReference type="OrthoDB" id="657299at2"/>
<feature type="chain" id="PRO_5016669854" description="Outer membrane protein beta-barrel domain-containing protein" evidence="1">
    <location>
        <begin position="27"/>
        <end position="187"/>
    </location>
</feature>
<proteinExistence type="predicted"/>
<dbReference type="Proteomes" id="UP000252081">
    <property type="component" value="Unassembled WGS sequence"/>
</dbReference>
<keyword evidence="1" id="KW-0732">Signal</keyword>
<sequence length="187" mass="20348">MKNQFKTIAASLLFISLMSILSPVQAQRAPGIRYSAGVEGGLPISNLSDNYTWSLGGSIQADIPLLKQDLYLTFNAGFYNLFTDSKTSGVVEDIQLIPVKAGLKYFPVVNFYIQGEAGVSFLLNDSPIADKSASFTWAPQVGYLIPVGAKSYIDAGFRYEGNSKFYEAGKSNGFLGLRVAYAFPIEK</sequence>